<dbReference type="Proteomes" id="UP000267077">
    <property type="component" value="Unassembled WGS sequence"/>
</dbReference>
<dbReference type="EMBL" id="RYZR01000001">
    <property type="protein sequence ID" value="RUL67237.1"/>
    <property type="molecule type" value="Genomic_DNA"/>
</dbReference>
<dbReference type="OrthoDB" id="5959004at2"/>
<dbReference type="Pfam" id="PF11006">
    <property type="entry name" value="DUF2845"/>
    <property type="match status" value="1"/>
</dbReference>
<evidence type="ECO:0000313" key="1">
    <source>
        <dbReference type="EMBL" id="RUL67237.1"/>
    </source>
</evidence>
<gene>
    <name evidence="1" type="ORF">EKH79_00390</name>
</gene>
<name>A0A432LY99_9GAMM</name>
<comment type="caution">
    <text evidence="1">The sequence shown here is derived from an EMBL/GenBank/DDBJ whole genome shotgun (WGS) entry which is preliminary data.</text>
</comment>
<dbReference type="InterPro" id="IPR021268">
    <property type="entry name" value="DUF2845"/>
</dbReference>
<reference evidence="1 2" key="1">
    <citation type="submission" date="2018-12" db="EMBL/GenBank/DDBJ databases">
        <title>Dyella dinghuensis sp. nov. DHOA06 and Dyella choica sp. nov. 4M-K27, isolated from forest soil.</title>
        <authorList>
            <person name="Qiu L.-H."/>
            <person name="Gao Z.-H."/>
        </authorList>
    </citation>
    <scope>NUCLEOTIDE SEQUENCE [LARGE SCALE GENOMIC DNA]</scope>
    <source>
        <strain evidence="1 2">DHOA06</strain>
    </source>
</reference>
<evidence type="ECO:0000313" key="2">
    <source>
        <dbReference type="Proteomes" id="UP000267077"/>
    </source>
</evidence>
<proteinExistence type="predicted"/>
<dbReference type="AlphaFoldDB" id="A0A432LY99"/>
<organism evidence="1 2">
    <name type="scientific">Dyella dinghuensis</name>
    <dbReference type="NCBI Taxonomy" id="1920169"/>
    <lineage>
        <taxon>Bacteria</taxon>
        <taxon>Pseudomonadati</taxon>
        <taxon>Pseudomonadota</taxon>
        <taxon>Gammaproteobacteria</taxon>
        <taxon>Lysobacterales</taxon>
        <taxon>Rhodanobacteraceae</taxon>
        <taxon>Dyella</taxon>
    </lineage>
</organism>
<keyword evidence="2" id="KW-1185">Reference proteome</keyword>
<protein>
    <submittedName>
        <fullName evidence="1">DUF2845 domain-containing protein</fullName>
    </submittedName>
</protein>
<sequence>MLLFCAAVHAETSLRVGSKVLTLGDSAVRVQQLLGQPTVRALSHAHVGGVPDNQLVSVEQWQYAQDGKTILITIHGGRVANIETLYE</sequence>
<accession>A0A432LY99</accession>